<evidence type="ECO:0000256" key="4">
    <source>
        <dbReference type="ARBA" id="ARBA00022723"/>
    </source>
</evidence>
<keyword evidence="12" id="KW-1185">Reference proteome</keyword>
<dbReference type="GO" id="GO:0004497">
    <property type="term" value="F:monooxygenase activity"/>
    <property type="evidence" value="ECO:0007669"/>
    <property type="project" value="UniProtKB-KW"/>
</dbReference>
<keyword evidence="4 8" id="KW-0479">Metal-binding</keyword>
<dbReference type="Pfam" id="PF00067">
    <property type="entry name" value="p450"/>
    <property type="match status" value="2"/>
</dbReference>
<dbReference type="InterPro" id="IPR036396">
    <property type="entry name" value="Cyt_P450_sf"/>
</dbReference>
<evidence type="ECO:0000256" key="2">
    <source>
        <dbReference type="ARBA" id="ARBA00010617"/>
    </source>
</evidence>
<dbReference type="Proteomes" id="UP000583929">
    <property type="component" value="Unassembled WGS sequence"/>
</dbReference>
<dbReference type="PRINTS" id="PR00385">
    <property type="entry name" value="P450"/>
</dbReference>
<dbReference type="CDD" id="cd11072">
    <property type="entry name" value="CYP71-like"/>
    <property type="match status" value="2"/>
</dbReference>
<keyword evidence="6 8" id="KW-0408">Iron</keyword>
<dbReference type="InterPro" id="IPR017972">
    <property type="entry name" value="Cyt_P450_CS"/>
</dbReference>
<evidence type="ECO:0000256" key="8">
    <source>
        <dbReference type="PIRSR" id="PIRSR602401-1"/>
    </source>
</evidence>
<evidence type="ECO:0000256" key="5">
    <source>
        <dbReference type="ARBA" id="ARBA00023002"/>
    </source>
</evidence>
<dbReference type="PROSITE" id="PS00086">
    <property type="entry name" value="CYTOCHROME_P450"/>
    <property type="match status" value="2"/>
</dbReference>
<gene>
    <name evidence="11" type="ORF">G4B88_020683</name>
</gene>
<evidence type="ECO:0000256" key="3">
    <source>
        <dbReference type="ARBA" id="ARBA00022617"/>
    </source>
</evidence>
<reference evidence="11 12" key="1">
    <citation type="journal article" date="2020" name="bioRxiv">
        <title>Sequence and annotation of 42 cannabis genomes reveals extensive copy number variation in cannabinoid synthesis and pathogen resistance genes.</title>
        <authorList>
            <person name="Mckernan K.J."/>
            <person name="Helbert Y."/>
            <person name="Kane L.T."/>
            <person name="Ebling H."/>
            <person name="Zhang L."/>
            <person name="Liu B."/>
            <person name="Eaton Z."/>
            <person name="Mclaughlin S."/>
            <person name="Kingan S."/>
            <person name="Baybayan P."/>
            <person name="Concepcion G."/>
            <person name="Jordan M."/>
            <person name="Riva A."/>
            <person name="Barbazuk W."/>
            <person name="Harkins T."/>
        </authorList>
    </citation>
    <scope>NUCLEOTIDE SEQUENCE [LARGE SCALE GENOMIC DNA]</scope>
    <source>
        <strain evidence="12">cv. Jamaican Lion 4</strain>
        <tissue evidence="11">Leaf</tissue>
    </source>
</reference>
<keyword evidence="10" id="KW-0472">Membrane</keyword>
<evidence type="ECO:0000313" key="12">
    <source>
        <dbReference type="Proteomes" id="UP000583929"/>
    </source>
</evidence>
<keyword evidence="5" id="KW-0560">Oxidoreductase</keyword>
<feature type="region of interest" description="Disordered" evidence="9">
    <location>
        <begin position="1032"/>
        <end position="1079"/>
    </location>
</feature>
<dbReference type="GO" id="GO:0016705">
    <property type="term" value="F:oxidoreductase activity, acting on paired donors, with incorporation or reduction of molecular oxygen"/>
    <property type="evidence" value="ECO:0007669"/>
    <property type="project" value="InterPro"/>
</dbReference>
<feature type="non-terminal residue" evidence="11">
    <location>
        <position position="1111"/>
    </location>
</feature>
<keyword evidence="7" id="KW-0503">Monooxygenase</keyword>
<dbReference type="GO" id="GO:0005506">
    <property type="term" value="F:iron ion binding"/>
    <property type="evidence" value="ECO:0007669"/>
    <property type="project" value="InterPro"/>
</dbReference>
<dbReference type="PRINTS" id="PR00463">
    <property type="entry name" value="EP450I"/>
</dbReference>
<protein>
    <recommendedName>
        <fullName evidence="13">Cytochrome P450</fullName>
    </recommendedName>
</protein>
<dbReference type="EMBL" id="JAATIQ010000037">
    <property type="protein sequence ID" value="KAF4396046.1"/>
    <property type="molecule type" value="Genomic_DNA"/>
</dbReference>
<dbReference type="PANTHER" id="PTHR47955:SF8">
    <property type="entry name" value="CYTOCHROME P450 71D11-LIKE"/>
    <property type="match status" value="1"/>
</dbReference>
<feature type="compositionally biased region" description="Polar residues" evidence="9">
    <location>
        <begin position="1047"/>
        <end position="1066"/>
    </location>
</feature>
<feature type="transmembrane region" description="Helical" evidence="10">
    <location>
        <begin position="954"/>
        <end position="974"/>
    </location>
</feature>
<keyword evidence="10" id="KW-0812">Transmembrane</keyword>
<evidence type="ECO:0000256" key="9">
    <source>
        <dbReference type="SAM" id="MobiDB-lite"/>
    </source>
</evidence>
<organism evidence="11 12">
    <name type="scientific">Cannabis sativa</name>
    <name type="common">Hemp</name>
    <name type="synonym">Marijuana</name>
    <dbReference type="NCBI Taxonomy" id="3483"/>
    <lineage>
        <taxon>Eukaryota</taxon>
        <taxon>Viridiplantae</taxon>
        <taxon>Streptophyta</taxon>
        <taxon>Embryophyta</taxon>
        <taxon>Tracheophyta</taxon>
        <taxon>Spermatophyta</taxon>
        <taxon>Magnoliopsida</taxon>
        <taxon>eudicotyledons</taxon>
        <taxon>Gunneridae</taxon>
        <taxon>Pentapetalae</taxon>
        <taxon>rosids</taxon>
        <taxon>fabids</taxon>
        <taxon>Rosales</taxon>
        <taxon>Cannabaceae</taxon>
        <taxon>Cannabis</taxon>
    </lineage>
</organism>
<dbReference type="AlphaFoldDB" id="A0A7J6HLD3"/>
<proteinExistence type="inferred from homology"/>
<dbReference type="Gene3D" id="1.10.630.10">
    <property type="entry name" value="Cytochrome P450"/>
    <property type="match status" value="2"/>
</dbReference>
<feature type="binding site" description="axial binding residue" evidence="8">
    <location>
        <position position="955"/>
    </location>
    <ligand>
        <name>heme</name>
        <dbReference type="ChEBI" id="CHEBI:30413"/>
    </ligand>
    <ligandPart>
        <name>Fe</name>
        <dbReference type="ChEBI" id="CHEBI:18248"/>
    </ligandPart>
</feature>
<dbReference type="GO" id="GO:0020037">
    <property type="term" value="F:heme binding"/>
    <property type="evidence" value="ECO:0007669"/>
    <property type="project" value="InterPro"/>
</dbReference>
<comment type="similarity">
    <text evidence="2">Belongs to the cytochrome P450 family.</text>
</comment>
<comment type="caution">
    <text evidence="11">The sequence shown here is derived from an EMBL/GenBank/DDBJ whole genome shotgun (WGS) entry which is preliminary data.</text>
</comment>
<feature type="transmembrane region" description="Helical" evidence="10">
    <location>
        <begin position="518"/>
        <end position="536"/>
    </location>
</feature>
<evidence type="ECO:0000313" key="11">
    <source>
        <dbReference type="EMBL" id="KAF4396046.1"/>
    </source>
</evidence>
<accession>A0A7J6HLD3</accession>
<dbReference type="PANTHER" id="PTHR47955">
    <property type="entry name" value="CYTOCHROME P450 FAMILY 71 PROTEIN"/>
    <property type="match status" value="1"/>
</dbReference>
<evidence type="ECO:0008006" key="13">
    <source>
        <dbReference type="Google" id="ProtNLM"/>
    </source>
</evidence>
<keyword evidence="10" id="KW-1133">Transmembrane helix</keyword>
<sequence length="1111" mass="126777">MDLLKLPSFPILFSFLLFLLMVLTILIKTTKPSSSSKLPPGPWKLPLIGNIPQLLGSTLLHHKLKHLATKHGPLMYLKIGQIPTIIASSPDYAKEIMRTHDLNFSSRPQIIYSQVMVYDYSDIGFCPYGEYWRQVRKIFVQELFNPTRVESIFKPIRKQELFGLVEWIGLNEGLAININDKVSLALCSIISRATCGDKKRVNNEEILYVLMKSVEVSLGFEVADYFPSVSLFSYISRSKPKLLKLRERVSRLFDKVIEEHQVKKSTITSDDNIDEESFEDMFDVLLKYYNNGGNRFSLTLDNIKAIVWDLYSAGIETSTTTIEWAMAELIKNPIIMKKAQEEVREVFNRKGSSNIDETMLSEMTYLISIVKETMRLHPSLPFLIPRESQHDCEINGFVIPAKTRAMVNVWAIARDPKYWTEPESFIPERWFNSSIDSKGNHFEYLPFGAGRRICAGISLGLVNVEFTLALLLYHFNWKLPNGMKHEDFDMIDLKDKAIVYSTQQSLNNFYMEIQLQSLPFLFFSFIFVFMVIKLLTQTINSSHSKLPPGPWKLPILGNIHQLITPSIHHKLTDLAKKHGPLMYLKIGEIPTIVISSPEYAKQVMRVHDMAFASRPSILFSKIMFYDSSDLAFAPYGDYWRQLRKIFMQVLLSATRVQSFKPVREKEMFNFIESISSNVGSVINLNARLNMLMYGIISRAACGRTRIHNKEFLSVLMESTKVSLGFALSDLFPSVKLFYQISRSKPKLESLRERAAAIFEEIIHEHVEKKTTEKSIGDGEIDEDFVDVLLRFHNNCDLGFSLTTQNLYAIIFDIFGAGTETSATTVEWAMSELMKNPTTMKKAQEEVREVFNRKGVVDETGLGEMKYLKSVVKESMRLHPTFPLLLPRVNQEKCEINGYEVPTKTQTLINVWAIGRDPEYWSEPEIFKPERFLDNSIDFKGNNFEFIPFGAGRRICVGMSFGIISVELSLALLLYHFDWILPNGMKHQDLDMKSASSISSFLSSSPITVSLVFLDCQQKMVSELIDQPDAQRASSSWSAPPIVDSNDSHPSYPTSHSRPDPISQNENVHSRPAAISKDDIVDIPQENVSYDSNDMSELGILQDSVNMDNSNN</sequence>
<evidence type="ECO:0000256" key="10">
    <source>
        <dbReference type="SAM" id="Phobius"/>
    </source>
</evidence>
<evidence type="ECO:0000256" key="1">
    <source>
        <dbReference type="ARBA" id="ARBA00001971"/>
    </source>
</evidence>
<dbReference type="SUPFAM" id="SSF48264">
    <property type="entry name" value="Cytochrome P450"/>
    <property type="match status" value="2"/>
</dbReference>
<name>A0A7J6HLD3_CANSA</name>
<dbReference type="InterPro" id="IPR002401">
    <property type="entry name" value="Cyt_P450_E_grp-I"/>
</dbReference>
<comment type="cofactor">
    <cofactor evidence="1 8">
        <name>heme</name>
        <dbReference type="ChEBI" id="CHEBI:30413"/>
    </cofactor>
</comment>
<keyword evidence="3 8" id="KW-0349">Heme</keyword>
<dbReference type="FunFam" id="1.10.630.10:FF:000008">
    <property type="entry name" value="Cytochrome P450 71D8"/>
    <property type="match status" value="2"/>
</dbReference>
<evidence type="ECO:0000256" key="6">
    <source>
        <dbReference type="ARBA" id="ARBA00023004"/>
    </source>
</evidence>
<dbReference type="InterPro" id="IPR001128">
    <property type="entry name" value="Cyt_P450"/>
</dbReference>
<feature type="transmembrane region" description="Helical" evidence="10">
    <location>
        <begin position="453"/>
        <end position="475"/>
    </location>
</feature>
<evidence type="ECO:0000256" key="7">
    <source>
        <dbReference type="ARBA" id="ARBA00023033"/>
    </source>
</evidence>
<feature type="transmembrane region" description="Helical" evidence="10">
    <location>
        <begin position="6"/>
        <end position="27"/>
    </location>
</feature>